<evidence type="ECO:0000313" key="2">
    <source>
        <dbReference type="EMBL" id="ABQ28493.1"/>
    </source>
</evidence>
<proteinExistence type="predicted"/>
<gene>
    <name evidence="2" type="ordered locus">Gura_4350</name>
</gene>
<organism evidence="2 3">
    <name type="scientific">Geotalea uraniireducens (strain Rf4)</name>
    <name type="common">Geobacter uraniireducens</name>
    <dbReference type="NCBI Taxonomy" id="351605"/>
    <lineage>
        <taxon>Bacteria</taxon>
        <taxon>Pseudomonadati</taxon>
        <taxon>Thermodesulfobacteriota</taxon>
        <taxon>Desulfuromonadia</taxon>
        <taxon>Geobacterales</taxon>
        <taxon>Geobacteraceae</taxon>
        <taxon>Geotalea</taxon>
    </lineage>
</organism>
<feature type="chain" id="PRO_5002682120" evidence="1">
    <location>
        <begin position="24"/>
        <end position="126"/>
    </location>
</feature>
<evidence type="ECO:0000313" key="3">
    <source>
        <dbReference type="Proteomes" id="UP000006695"/>
    </source>
</evidence>
<dbReference type="RefSeq" id="WP_011941121.1">
    <property type="nucleotide sequence ID" value="NC_009483.1"/>
</dbReference>
<reference evidence="2 3" key="1">
    <citation type="submission" date="2007-05" db="EMBL/GenBank/DDBJ databases">
        <title>Complete sequence of Geobacter uraniireducens Rf4.</title>
        <authorList>
            <consortium name="US DOE Joint Genome Institute"/>
            <person name="Copeland A."/>
            <person name="Lucas S."/>
            <person name="Lapidus A."/>
            <person name="Barry K."/>
            <person name="Detter J.C."/>
            <person name="Glavina del Rio T."/>
            <person name="Hammon N."/>
            <person name="Israni S."/>
            <person name="Dalin E."/>
            <person name="Tice H."/>
            <person name="Pitluck S."/>
            <person name="Chertkov O."/>
            <person name="Brettin T."/>
            <person name="Bruce D."/>
            <person name="Han C."/>
            <person name="Schmutz J."/>
            <person name="Larimer F."/>
            <person name="Land M."/>
            <person name="Hauser L."/>
            <person name="Kyrpides N."/>
            <person name="Mikhailova N."/>
            <person name="Shelobolina E."/>
            <person name="Aklujkar M."/>
            <person name="Lovley D."/>
            <person name="Richardson P."/>
        </authorList>
    </citation>
    <scope>NUCLEOTIDE SEQUENCE [LARGE SCALE GENOMIC DNA]</scope>
    <source>
        <strain evidence="2 3">Rf4</strain>
    </source>
</reference>
<feature type="signal peptide" evidence="1">
    <location>
        <begin position="1"/>
        <end position="23"/>
    </location>
</feature>
<dbReference type="HOGENOM" id="CLU_2034748_0_0_7"/>
<dbReference type="Proteomes" id="UP000006695">
    <property type="component" value="Chromosome"/>
</dbReference>
<keyword evidence="1" id="KW-0732">Signal</keyword>
<dbReference type="KEGG" id="gur:Gura_4350"/>
<evidence type="ECO:0000256" key="1">
    <source>
        <dbReference type="SAM" id="SignalP"/>
    </source>
</evidence>
<dbReference type="OrthoDB" id="5397467at2"/>
<accession>A5G9M5</accession>
<dbReference type="AlphaFoldDB" id="A5G9M5"/>
<sequence>MKRAVKFFLVLAVTILVCSPVAAQVTKQQQELRGEVETKTGKKVRLFHSGTQDVKKTICIGDLIPVYREVYAYGAIKKTEVGKIRVLSYVGEHYFEAEVVAGKIKTGDVAQKESAACLVHPAPDED</sequence>
<keyword evidence="3" id="KW-1185">Reference proteome</keyword>
<name>A5G9M5_GEOUR</name>
<dbReference type="EMBL" id="CP000698">
    <property type="protein sequence ID" value="ABQ28493.1"/>
    <property type="molecule type" value="Genomic_DNA"/>
</dbReference>
<dbReference type="STRING" id="351605.Gura_4350"/>
<protein>
    <submittedName>
        <fullName evidence="2">Uncharacterized protein</fullName>
    </submittedName>
</protein>